<dbReference type="AlphaFoldDB" id="A0A914LR30"/>
<evidence type="ECO:0000313" key="2">
    <source>
        <dbReference type="Proteomes" id="UP000887563"/>
    </source>
</evidence>
<reference evidence="3" key="1">
    <citation type="submission" date="2022-11" db="UniProtKB">
        <authorList>
            <consortium name="WormBaseParasite"/>
        </authorList>
    </citation>
    <scope>IDENTIFICATION</scope>
</reference>
<evidence type="ECO:0000313" key="3">
    <source>
        <dbReference type="WBParaSite" id="Minc3s00729g16603"/>
    </source>
</evidence>
<dbReference type="Proteomes" id="UP000887563">
    <property type="component" value="Unplaced"/>
</dbReference>
<protein>
    <submittedName>
        <fullName evidence="3">Uncharacterized protein</fullName>
    </submittedName>
</protein>
<keyword evidence="2" id="KW-1185">Reference proteome</keyword>
<feature type="region of interest" description="Disordered" evidence="1">
    <location>
        <begin position="23"/>
        <end position="99"/>
    </location>
</feature>
<dbReference type="WBParaSite" id="Minc3s00729g16603">
    <property type="protein sequence ID" value="Minc3s00729g16603"/>
    <property type="gene ID" value="Minc3s00729g16603"/>
</dbReference>
<sequence length="243" mass="27160">MGNTIDINKEKVHLKSFTCSKASLHFPHSTSSPKQPSPSKQPSLSSTTKTTKNKKSLSSNSKEEFSQPSSLPSSKNQNSQNSPKILNKPSKTPQRRRSAVELLQSLWKQRQRREHRSVSSCSLLQIESPPNVVSPDSVVALEASLKEPETFDALMRWGLLKVSVDTMAITALPLDCTIVPASNHSLWKKQPQGSHTEAKAYSQIMLDPALKGVTPNFIREIQHRNEVFIEIQDLLAEVNNFFF</sequence>
<name>A0A914LR30_MELIC</name>
<evidence type="ECO:0000256" key="1">
    <source>
        <dbReference type="SAM" id="MobiDB-lite"/>
    </source>
</evidence>
<proteinExistence type="predicted"/>
<organism evidence="2 3">
    <name type="scientific">Meloidogyne incognita</name>
    <name type="common">Southern root-knot nematode worm</name>
    <name type="synonym">Oxyuris incognita</name>
    <dbReference type="NCBI Taxonomy" id="6306"/>
    <lineage>
        <taxon>Eukaryota</taxon>
        <taxon>Metazoa</taxon>
        <taxon>Ecdysozoa</taxon>
        <taxon>Nematoda</taxon>
        <taxon>Chromadorea</taxon>
        <taxon>Rhabditida</taxon>
        <taxon>Tylenchina</taxon>
        <taxon>Tylenchomorpha</taxon>
        <taxon>Tylenchoidea</taxon>
        <taxon>Meloidogynidae</taxon>
        <taxon>Meloidogyninae</taxon>
        <taxon>Meloidogyne</taxon>
        <taxon>Meloidogyne incognita group</taxon>
    </lineage>
</organism>
<feature type="compositionally biased region" description="Low complexity" evidence="1">
    <location>
        <begin position="29"/>
        <end position="84"/>
    </location>
</feature>
<accession>A0A914LR30</accession>